<name>A0ABD2HXR5_9BILA</name>
<protein>
    <submittedName>
        <fullName evidence="1">Uncharacterized protein</fullName>
    </submittedName>
</protein>
<proteinExistence type="predicted"/>
<dbReference type="AlphaFoldDB" id="A0ABD2HXR5"/>
<evidence type="ECO:0000313" key="2">
    <source>
        <dbReference type="Proteomes" id="UP001620626"/>
    </source>
</evidence>
<organism evidence="1 2">
    <name type="scientific">Heterodera trifolii</name>
    <dbReference type="NCBI Taxonomy" id="157864"/>
    <lineage>
        <taxon>Eukaryota</taxon>
        <taxon>Metazoa</taxon>
        <taxon>Ecdysozoa</taxon>
        <taxon>Nematoda</taxon>
        <taxon>Chromadorea</taxon>
        <taxon>Rhabditida</taxon>
        <taxon>Tylenchina</taxon>
        <taxon>Tylenchomorpha</taxon>
        <taxon>Tylenchoidea</taxon>
        <taxon>Heteroderidae</taxon>
        <taxon>Heteroderinae</taxon>
        <taxon>Heterodera</taxon>
    </lineage>
</organism>
<keyword evidence="2" id="KW-1185">Reference proteome</keyword>
<accession>A0ABD2HXR5</accession>
<dbReference type="EMBL" id="JBICBT010001358">
    <property type="protein sequence ID" value="KAL3071457.1"/>
    <property type="molecule type" value="Genomic_DNA"/>
</dbReference>
<dbReference type="Proteomes" id="UP001620626">
    <property type="component" value="Unassembled WGS sequence"/>
</dbReference>
<gene>
    <name evidence="1" type="ORF">niasHT_031821</name>
</gene>
<sequence>MKSEMAKMTEDIDILRKRIEFLEMEGASDENLWAENGHSFEHEQFLNEDPPNSGENCEIMISDPFLGGIAPLESYDGNPSISFSRWSSKFEDMLSLYPQLTEAQKLSRLRILLIGQARAELESMEPQPENLASALNFLRQKFENENTRSIARQALSICKQAPGERASLRVRKSIK</sequence>
<evidence type="ECO:0000313" key="1">
    <source>
        <dbReference type="EMBL" id="KAL3071457.1"/>
    </source>
</evidence>
<reference evidence="1 2" key="1">
    <citation type="submission" date="2024-10" db="EMBL/GenBank/DDBJ databases">
        <authorList>
            <person name="Kim D."/>
        </authorList>
    </citation>
    <scope>NUCLEOTIDE SEQUENCE [LARGE SCALE GENOMIC DNA]</scope>
    <source>
        <strain evidence="1">BH-2024</strain>
    </source>
</reference>
<comment type="caution">
    <text evidence="1">The sequence shown here is derived from an EMBL/GenBank/DDBJ whole genome shotgun (WGS) entry which is preliminary data.</text>
</comment>